<keyword evidence="5" id="KW-0411">Iron-sulfur</keyword>
<dbReference type="InterPro" id="IPR037225">
    <property type="entry name" value="Nuo51_FMN-bd_sf"/>
</dbReference>
<dbReference type="FunFam" id="3.40.50.11540:FF:000001">
    <property type="entry name" value="NADH dehydrogenase [ubiquinone] flavoprotein 1, mitochondrial"/>
    <property type="match status" value="1"/>
</dbReference>
<dbReference type="Pfam" id="PF14691">
    <property type="entry name" value="Fer4_20"/>
    <property type="match status" value="1"/>
</dbReference>
<reference evidence="7" key="1">
    <citation type="submission" date="2020-12" db="EMBL/GenBank/DDBJ databases">
        <title>M. sibirica DSM 26468T genome.</title>
        <authorList>
            <person name="Thieme N."/>
            <person name="Rettenmaier R."/>
            <person name="Zverlov V."/>
            <person name="Liebl W."/>
        </authorList>
    </citation>
    <scope>NUCLEOTIDE SEQUENCE</scope>
    <source>
        <strain evidence="7">DSM 26468</strain>
    </source>
</reference>
<evidence type="ECO:0000256" key="2">
    <source>
        <dbReference type="ARBA" id="ARBA00022485"/>
    </source>
</evidence>
<gene>
    <name evidence="7" type="ORF">I5677_13160</name>
</gene>
<evidence type="ECO:0000313" key="8">
    <source>
        <dbReference type="Proteomes" id="UP000623269"/>
    </source>
</evidence>
<dbReference type="SUPFAM" id="SSF142984">
    <property type="entry name" value="Nqo1 middle domain-like"/>
    <property type="match status" value="1"/>
</dbReference>
<dbReference type="InterPro" id="IPR011538">
    <property type="entry name" value="Nuo51_FMN-bd"/>
</dbReference>
<dbReference type="CDD" id="cd02980">
    <property type="entry name" value="TRX_Fd_family"/>
    <property type="match status" value="1"/>
</dbReference>
<keyword evidence="3" id="KW-0479">Metal-binding</keyword>
<evidence type="ECO:0000256" key="1">
    <source>
        <dbReference type="ARBA" id="ARBA00007523"/>
    </source>
</evidence>
<dbReference type="SMART" id="SM00928">
    <property type="entry name" value="NADH_4Fe-4S"/>
    <property type="match status" value="1"/>
</dbReference>
<dbReference type="SUPFAM" id="SSF52833">
    <property type="entry name" value="Thioredoxin-like"/>
    <property type="match status" value="1"/>
</dbReference>
<keyword evidence="4" id="KW-0408">Iron</keyword>
<keyword evidence="8" id="KW-1185">Reference proteome</keyword>
<dbReference type="Gene3D" id="3.50.50.60">
    <property type="entry name" value="FAD/NAD(P)-binding domain"/>
    <property type="match status" value="2"/>
</dbReference>
<dbReference type="Pfam" id="PF01512">
    <property type="entry name" value="Complex1_51K"/>
    <property type="match status" value="1"/>
</dbReference>
<name>A0A8J7KWX2_9FIRM</name>
<dbReference type="Pfam" id="PF10589">
    <property type="entry name" value="NADH_4Fe-4S"/>
    <property type="match status" value="1"/>
</dbReference>
<dbReference type="Pfam" id="PF01257">
    <property type="entry name" value="2Fe-2S_thioredx"/>
    <property type="match status" value="1"/>
</dbReference>
<dbReference type="PANTHER" id="PTHR43578:SF3">
    <property type="entry name" value="NADH-QUINONE OXIDOREDUCTASE SUBUNIT F"/>
    <property type="match status" value="1"/>
</dbReference>
<proteinExistence type="inferred from homology"/>
<accession>A0A8J7KWX2</accession>
<feature type="domain" description="NADH-ubiquinone oxidoreductase 51kDa subunit iron-sulphur binding" evidence="6">
    <location>
        <begin position="441"/>
        <end position="486"/>
    </location>
</feature>
<protein>
    <submittedName>
        <fullName evidence="7">FAD-dependent oxidoreductase</fullName>
    </submittedName>
</protein>
<dbReference type="Gene3D" id="1.20.1440.230">
    <property type="entry name" value="NADH-ubiquinone oxidoreductase 51kDa subunit, iron-sulphur binding domain"/>
    <property type="match status" value="1"/>
</dbReference>
<dbReference type="InterPro" id="IPR036188">
    <property type="entry name" value="FAD/NAD-bd_sf"/>
</dbReference>
<dbReference type="Gene3D" id="3.10.20.600">
    <property type="match status" value="1"/>
</dbReference>
<organism evidence="7 8">
    <name type="scientific">Mobilitalea sibirica</name>
    <dbReference type="NCBI Taxonomy" id="1462919"/>
    <lineage>
        <taxon>Bacteria</taxon>
        <taxon>Bacillati</taxon>
        <taxon>Bacillota</taxon>
        <taxon>Clostridia</taxon>
        <taxon>Lachnospirales</taxon>
        <taxon>Lachnospiraceae</taxon>
        <taxon>Mobilitalea</taxon>
    </lineage>
</organism>
<evidence type="ECO:0000259" key="6">
    <source>
        <dbReference type="SMART" id="SM00928"/>
    </source>
</evidence>
<dbReference type="Pfam" id="PF07992">
    <property type="entry name" value="Pyr_redox_2"/>
    <property type="match status" value="1"/>
</dbReference>
<keyword evidence="2" id="KW-0004">4Fe-4S</keyword>
<dbReference type="GO" id="GO:0046872">
    <property type="term" value="F:metal ion binding"/>
    <property type="evidence" value="ECO:0007669"/>
    <property type="project" value="UniProtKB-KW"/>
</dbReference>
<dbReference type="PRINTS" id="PR00419">
    <property type="entry name" value="ADXRDTASE"/>
</dbReference>
<evidence type="ECO:0000256" key="5">
    <source>
        <dbReference type="ARBA" id="ARBA00023014"/>
    </source>
</evidence>
<dbReference type="SUPFAM" id="SSF46548">
    <property type="entry name" value="alpha-helical ferredoxin"/>
    <property type="match status" value="2"/>
</dbReference>
<dbReference type="PROSITE" id="PS51257">
    <property type="entry name" value="PROKAR_LIPOPROTEIN"/>
    <property type="match status" value="1"/>
</dbReference>
<dbReference type="EMBL" id="JAEAGR010000014">
    <property type="protein sequence ID" value="MBH1941845.1"/>
    <property type="molecule type" value="Genomic_DNA"/>
</dbReference>
<dbReference type="AlphaFoldDB" id="A0A8J7KWX2"/>
<evidence type="ECO:0000256" key="3">
    <source>
        <dbReference type="ARBA" id="ARBA00022723"/>
    </source>
</evidence>
<dbReference type="InterPro" id="IPR037207">
    <property type="entry name" value="Nuop51_4Fe4S-bd_sf"/>
</dbReference>
<evidence type="ECO:0000256" key="4">
    <source>
        <dbReference type="ARBA" id="ARBA00023004"/>
    </source>
</evidence>
<dbReference type="InterPro" id="IPR028261">
    <property type="entry name" value="DPD_II"/>
</dbReference>
<dbReference type="FunFam" id="1.20.1440.230:FF:000001">
    <property type="entry name" value="Mitochondrial NADH dehydrogenase flavoprotein 1"/>
    <property type="match status" value="1"/>
</dbReference>
<dbReference type="PANTHER" id="PTHR43578">
    <property type="entry name" value="NADH-QUINONE OXIDOREDUCTASE SUBUNIT F"/>
    <property type="match status" value="1"/>
</dbReference>
<evidence type="ECO:0000313" key="7">
    <source>
        <dbReference type="EMBL" id="MBH1941845.1"/>
    </source>
</evidence>
<comment type="similarity">
    <text evidence="1">Belongs to the complex I 51 kDa subunit family.</text>
</comment>
<dbReference type="RefSeq" id="WP_197662109.1">
    <property type="nucleotide sequence ID" value="NZ_JAEAGR010000014.1"/>
</dbReference>
<sequence>MLSKYQYQVLVCSGAGCVSSNCSDVKDAIVDEIKKNDLQEQVIVYETGCMGTCAVGPVVLILPERIFYTELTPEIARDVIRNHIIHNKILTEHTFYDHSLNKHIPNIDDIDFFKEQVKIALRNCGAMDYSSLEAYIARDGYLAAAKAITEKTQKEVIEEVKKSGLKGRGGAGFPTGVKWESGYLAESDQKFILCNADEGDPGAFMDRSIIEGDPHTVIEGMMIGGYAIGANMGYVYVRAEYPIAVERLTAAIEEARKNGLLGCKLFGSDFSFDLEIRIGAGAFVCGEETALMSSIEGKRGEPKQKPPLPFQKGLFGKPTIINNVETFAAISSILLKGGEWYAGIGTGNSKGTKVYALAGDVVNAGIIEVPIGKPLGDILFNIGGGMKDKKKFKAAQIGGPSGGCITQDNLNVSTDYESITKLGAIMGSGGLIGMNEDTCMVDTARYFMDFIQDESCGKCTACRVGTKRMLEILERITRGEGEEGDIELLEELGETIKDTAMCGLGQSAPNPILSTIRYFRHEFEEHIKNKYCRAGVCSELFISPCENTCPANVNVPGYLSLIAAGRFVDAYHLIKQENPFPAVCGRICTRPCEMKCRRGTTDEAIAIADLKRFVADYAHKNEAPYKNDVVFPKNGKSVAVIGAGASGLTCAYYLVRIGYAVDVYEIQPVAGGVLAFGIPEYRLPKKVLAHEIELIEQAGVNIKLNTEIGKDIDFKKLKMKYDSIYIATGTQFPQKVNIPGEDLPGVIHGLDFLKDVNLGREVKLGKAVAVIGGGNTAIDSARTALRLGAEKVLILYRRTIDAMPASEYEIHEAVCEGIDIIELTAPVKFIEGKDGNIDRIECVKMRLGEFDKSGRRKSVPIEGSNFYLEVDTVIPAVSQYSDLPFIHKDEINVTSWGTFVVDDDTLMTTMEGVFAGGDVTRGPDTVIQAIADGKKAAISIDKYLGGKGILNKGNPIDIPDIFDQDELVAHKRFPQEMLNEEDRKHSFDEVVLGFHKLNAMAEAMRCLHCDRR</sequence>
<dbReference type="Gene3D" id="3.40.30.10">
    <property type="entry name" value="Glutaredoxin"/>
    <property type="match status" value="1"/>
</dbReference>
<dbReference type="SUPFAM" id="SSF51971">
    <property type="entry name" value="Nucleotide-binding domain"/>
    <property type="match status" value="2"/>
</dbReference>
<dbReference type="SUPFAM" id="SSF140490">
    <property type="entry name" value="Nqo1C-terminal domain-like"/>
    <property type="match status" value="1"/>
</dbReference>
<dbReference type="InterPro" id="IPR023753">
    <property type="entry name" value="FAD/NAD-binding_dom"/>
</dbReference>
<dbReference type="GO" id="GO:0051539">
    <property type="term" value="F:4 iron, 4 sulfur cluster binding"/>
    <property type="evidence" value="ECO:0007669"/>
    <property type="project" value="UniProtKB-KW"/>
</dbReference>
<dbReference type="Gene3D" id="6.10.250.1450">
    <property type="match status" value="1"/>
</dbReference>
<dbReference type="InterPro" id="IPR036249">
    <property type="entry name" value="Thioredoxin-like_sf"/>
</dbReference>
<comment type="caution">
    <text evidence="7">The sequence shown here is derived from an EMBL/GenBank/DDBJ whole genome shotgun (WGS) entry which is preliminary data.</text>
</comment>
<dbReference type="Proteomes" id="UP000623269">
    <property type="component" value="Unassembled WGS sequence"/>
</dbReference>
<dbReference type="GO" id="GO:0016491">
    <property type="term" value="F:oxidoreductase activity"/>
    <property type="evidence" value="ECO:0007669"/>
    <property type="project" value="InterPro"/>
</dbReference>
<dbReference type="SUPFAM" id="SSF142019">
    <property type="entry name" value="Nqo1 FMN-binding domain-like"/>
    <property type="match status" value="1"/>
</dbReference>
<dbReference type="Gene3D" id="3.40.50.11540">
    <property type="entry name" value="NADH-ubiquinone oxidoreductase 51kDa subunit"/>
    <property type="match status" value="1"/>
</dbReference>
<dbReference type="InterPro" id="IPR019575">
    <property type="entry name" value="Nuop51_4Fe4S-bd"/>
</dbReference>